<proteinExistence type="predicted"/>
<dbReference type="Pfam" id="PF04348">
    <property type="entry name" value="LppC"/>
    <property type="match status" value="1"/>
</dbReference>
<keyword evidence="1 9" id="KW-0732">Signal</keyword>
<keyword evidence="2" id="KW-0133">Cell shape</keyword>
<name>A0ABU3B7N5_9GAMM</name>
<dbReference type="InterPro" id="IPR011990">
    <property type="entry name" value="TPR-like_helical_dom_sf"/>
</dbReference>
<feature type="region of interest" description="Disordered" evidence="8">
    <location>
        <begin position="613"/>
        <end position="638"/>
    </location>
</feature>
<dbReference type="InterPro" id="IPR028082">
    <property type="entry name" value="Peripla_BP_I"/>
</dbReference>
<evidence type="ECO:0000256" key="3">
    <source>
        <dbReference type="ARBA" id="ARBA00022984"/>
    </source>
</evidence>
<dbReference type="Gene3D" id="1.25.40.10">
    <property type="entry name" value="Tetratricopeptide repeat domain"/>
    <property type="match status" value="1"/>
</dbReference>
<organism evidence="10 11">
    <name type="scientific">Spectribacter acetivorans</name>
    <dbReference type="NCBI Taxonomy" id="3075603"/>
    <lineage>
        <taxon>Bacteria</taxon>
        <taxon>Pseudomonadati</taxon>
        <taxon>Pseudomonadota</taxon>
        <taxon>Gammaproteobacteria</taxon>
        <taxon>Salinisphaerales</taxon>
        <taxon>Salinisphaeraceae</taxon>
        <taxon>Spectribacter</taxon>
    </lineage>
</organism>
<evidence type="ECO:0000256" key="8">
    <source>
        <dbReference type="SAM" id="MobiDB-lite"/>
    </source>
</evidence>
<protein>
    <submittedName>
        <fullName evidence="10">Penicillin-binding protein activator</fullName>
    </submittedName>
</protein>
<keyword evidence="11" id="KW-1185">Reference proteome</keyword>
<keyword evidence="5" id="KW-0564">Palmitate</keyword>
<evidence type="ECO:0000256" key="6">
    <source>
        <dbReference type="ARBA" id="ARBA00023237"/>
    </source>
</evidence>
<accession>A0ABU3B7N5</accession>
<dbReference type="InterPro" id="IPR007443">
    <property type="entry name" value="LpoA"/>
</dbReference>
<dbReference type="EMBL" id="JAVRHY010000004">
    <property type="protein sequence ID" value="MDT0618090.1"/>
    <property type="molecule type" value="Genomic_DNA"/>
</dbReference>
<dbReference type="Gene3D" id="1.25.40.650">
    <property type="match status" value="1"/>
</dbReference>
<gene>
    <name evidence="10" type="ORF">RM531_06365</name>
</gene>
<evidence type="ECO:0000313" key="11">
    <source>
        <dbReference type="Proteomes" id="UP001259982"/>
    </source>
</evidence>
<reference evidence="10 11" key="1">
    <citation type="submission" date="2023-09" db="EMBL/GenBank/DDBJ databases">
        <authorList>
            <person name="Rey-Velasco X."/>
        </authorList>
    </citation>
    <scope>NUCLEOTIDE SEQUENCE [LARGE SCALE GENOMIC DNA]</scope>
    <source>
        <strain evidence="10 11">P385</strain>
    </source>
</reference>
<evidence type="ECO:0000256" key="9">
    <source>
        <dbReference type="SAM" id="SignalP"/>
    </source>
</evidence>
<keyword evidence="4" id="KW-0472">Membrane</keyword>
<keyword evidence="7" id="KW-0449">Lipoprotein</keyword>
<dbReference type="PANTHER" id="PTHR38038">
    <property type="entry name" value="PENICILLIN-BINDING PROTEIN ACTIVATOR LPOA"/>
    <property type="match status" value="1"/>
</dbReference>
<evidence type="ECO:0000256" key="2">
    <source>
        <dbReference type="ARBA" id="ARBA00022960"/>
    </source>
</evidence>
<feature type="chain" id="PRO_5046039670" evidence="9">
    <location>
        <begin position="26"/>
        <end position="638"/>
    </location>
</feature>
<evidence type="ECO:0000256" key="4">
    <source>
        <dbReference type="ARBA" id="ARBA00023136"/>
    </source>
</evidence>
<dbReference type="Proteomes" id="UP001259982">
    <property type="component" value="Unassembled WGS sequence"/>
</dbReference>
<sequence length="638" mass="69063">MIAIPTFFTRWLPLIPAAFILAGCAALPTGGDRGGPVDRAAAAASRGEPSQASVLYEQAAQAASEPRRSPLYLRAAEAAVEAGDGARAQQMLNQVNANSLGADDEARLVSVELRAEVAGLSPAEALDRISPPSAGASPLVAARTWSLRAELLFEAGRTIDGVHALVQRSVWLLEPRAIRRNDERIWERLRAAQSPAQDRAALAAADAITRGWVELAGIAGQVTPDRDTLTRDLQAWEQRHPGHPATRHILPEQLGYQPMSPDMPGAGGRGARVVGLALPLSGQFEGAAGAVRDGFLAGYYEESAPRADVRIYDTNRQRNVAATIDQARADGVGILVGPLGKAQVADLTGVPQLPMPVLALNYQDNADQFPGFYQFGLAPEDEARAVADRAAAEGWRRAIALVPDGDWGQRVLGAFEEAFYYAGGDLVDYATYDTSQNDHAEPIKRVLRYTGVREGQAREVATNADGEPVEQGRRQDVDFVFLAAQPNHARLIRTQLRFYRATSLPVLATSHAYTGQVDPDRDIDLNGLMFADMPWVLARDDVPRLSAIAERWPDDADRYPRLFAMGLDAWRLAARIRAGEMRAGDLFEGATGALYLEPDGQIRRRLNWGEFSRGKPTPIEPARPENGFIPLDAGQSGS</sequence>
<comment type="caution">
    <text evidence="10">The sequence shown here is derived from an EMBL/GenBank/DDBJ whole genome shotgun (WGS) entry which is preliminary data.</text>
</comment>
<keyword evidence="6" id="KW-0998">Cell outer membrane</keyword>
<dbReference type="RefSeq" id="WP_311658135.1">
    <property type="nucleotide sequence ID" value="NZ_JAVRHY010000004.1"/>
</dbReference>
<evidence type="ECO:0000313" key="10">
    <source>
        <dbReference type="EMBL" id="MDT0618090.1"/>
    </source>
</evidence>
<dbReference type="Gene3D" id="3.40.50.2300">
    <property type="match status" value="2"/>
</dbReference>
<dbReference type="PANTHER" id="PTHR38038:SF1">
    <property type="entry name" value="PENICILLIN-BINDING PROTEIN ACTIVATOR LPOA"/>
    <property type="match status" value="1"/>
</dbReference>
<keyword evidence="3" id="KW-0573">Peptidoglycan synthesis</keyword>
<dbReference type="CDD" id="cd06339">
    <property type="entry name" value="PBP1_YraM_LppC_lipoprotein-like"/>
    <property type="match status" value="1"/>
</dbReference>
<evidence type="ECO:0000256" key="1">
    <source>
        <dbReference type="ARBA" id="ARBA00022729"/>
    </source>
</evidence>
<dbReference type="SUPFAM" id="SSF53822">
    <property type="entry name" value="Periplasmic binding protein-like I"/>
    <property type="match status" value="1"/>
</dbReference>
<feature type="signal peptide" evidence="9">
    <location>
        <begin position="1"/>
        <end position="25"/>
    </location>
</feature>
<evidence type="ECO:0000256" key="7">
    <source>
        <dbReference type="ARBA" id="ARBA00023288"/>
    </source>
</evidence>
<evidence type="ECO:0000256" key="5">
    <source>
        <dbReference type="ARBA" id="ARBA00023139"/>
    </source>
</evidence>